<gene>
    <name evidence="1" type="ORF">P186_0861</name>
</gene>
<protein>
    <submittedName>
        <fullName evidence="1">Uncharacterized protein</fullName>
    </submittedName>
</protein>
<dbReference type="STRING" id="1104324.P186_0861"/>
<reference evidence="1 2" key="1">
    <citation type="journal article" date="2012" name="J. Bacteriol.">
        <title>Complete genome sequence of strain 1860, a crenarchaeon of the genus pyrobaculum able to grow with various electron acceptors.</title>
        <authorList>
            <person name="Mardanov A.V."/>
            <person name="Gumerov V.M."/>
            <person name="Slobodkina G.B."/>
            <person name="Beletsky A.V."/>
            <person name="Bonch-Osmolovskaya E.A."/>
            <person name="Ravin N.V."/>
            <person name="Skryabin K.G."/>
        </authorList>
    </citation>
    <scope>NUCLEOTIDE SEQUENCE [LARGE SCALE GENOMIC DNA]</scope>
    <source>
        <strain evidence="1 2">1860</strain>
    </source>
</reference>
<organism evidence="1 2">
    <name type="scientific">Pyrobaculum ferrireducens</name>
    <dbReference type="NCBI Taxonomy" id="1104324"/>
    <lineage>
        <taxon>Archaea</taxon>
        <taxon>Thermoproteota</taxon>
        <taxon>Thermoprotei</taxon>
        <taxon>Thermoproteales</taxon>
        <taxon>Thermoproteaceae</taxon>
        <taxon>Pyrobaculum</taxon>
    </lineage>
</organism>
<evidence type="ECO:0000313" key="2">
    <source>
        <dbReference type="Proteomes" id="UP000005867"/>
    </source>
</evidence>
<name>G7VAZ2_9CREN</name>
<evidence type="ECO:0000313" key="1">
    <source>
        <dbReference type="EMBL" id="AET32302.1"/>
    </source>
</evidence>
<dbReference type="Proteomes" id="UP000005867">
    <property type="component" value="Chromosome"/>
</dbReference>
<dbReference type="BioCyc" id="PSP1104324:GJSN-841-MONOMER"/>
<dbReference type="eggNOG" id="arCOG05417">
    <property type="taxonomic scope" value="Archaea"/>
</dbReference>
<dbReference type="OrthoDB" id="28677at2157"/>
<sequence length="244" mass="25444">MRCFCGRPALESGYCPYHDPNCVRDKRCRRSLAFTPDCEGCNLPGGEVFDSAPRLRGAKIHGPLIVQYVVGDVDLSEARGADLYIHSVRGAVRLGGSRFRNIYIDTVEGGVDLTGARAVGVVLWSVKGSVAAGGLSAGGHVSVVDAAGPVALGGAKIAGELIVEGVRGTLQAGASAYSISIYKLRGEASLSGASTEGDIRVVESQGERLDLSGVEVGGRVYILASKFGGVRVDKQEVLKKLVVL</sequence>
<dbReference type="RefSeq" id="WP_014288130.1">
    <property type="nucleotide sequence ID" value="NC_016645.1"/>
</dbReference>
<dbReference type="EMBL" id="CP003098">
    <property type="protein sequence ID" value="AET32302.1"/>
    <property type="molecule type" value="Genomic_DNA"/>
</dbReference>
<dbReference type="GeneID" id="11595120"/>
<dbReference type="HOGENOM" id="CLU_1136094_0_0_2"/>
<dbReference type="AlphaFoldDB" id="G7VAZ2"/>
<keyword evidence="2" id="KW-1185">Reference proteome</keyword>
<accession>G7VAZ2</accession>
<dbReference type="KEGG" id="pyr:P186_0861"/>
<proteinExistence type="predicted"/>